<evidence type="ECO:0000313" key="1">
    <source>
        <dbReference type="EMBL" id="KAI3719457.1"/>
    </source>
</evidence>
<accession>A0ACB9BBP3</accession>
<reference evidence="2" key="1">
    <citation type="journal article" date="2022" name="Mol. Ecol. Resour.">
        <title>The genomes of chicory, endive, great burdock and yacon provide insights into Asteraceae palaeo-polyploidization history and plant inulin production.</title>
        <authorList>
            <person name="Fan W."/>
            <person name="Wang S."/>
            <person name="Wang H."/>
            <person name="Wang A."/>
            <person name="Jiang F."/>
            <person name="Liu H."/>
            <person name="Zhao H."/>
            <person name="Xu D."/>
            <person name="Zhang Y."/>
        </authorList>
    </citation>
    <scope>NUCLEOTIDE SEQUENCE [LARGE SCALE GENOMIC DNA]</scope>
    <source>
        <strain evidence="2">cv. Niubang</strain>
    </source>
</reference>
<name>A0ACB9BBP3_ARCLA</name>
<protein>
    <submittedName>
        <fullName evidence="1">Uncharacterized protein</fullName>
    </submittedName>
</protein>
<proteinExistence type="predicted"/>
<sequence length="89" mass="10069">MVLLVVLFFYSYQFRKKKRNQTRQLNPKKKNKALKIEESRDLFTTCGEIIVYKAVVGGGGDGGGVARIYTPHAKHREKIGGKKLDSSRV</sequence>
<comment type="caution">
    <text evidence="1">The sequence shown here is derived from an EMBL/GenBank/DDBJ whole genome shotgun (WGS) entry which is preliminary data.</text>
</comment>
<dbReference type="Proteomes" id="UP001055879">
    <property type="component" value="Linkage Group LG06"/>
</dbReference>
<organism evidence="1 2">
    <name type="scientific">Arctium lappa</name>
    <name type="common">Greater burdock</name>
    <name type="synonym">Lappa major</name>
    <dbReference type="NCBI Taxonomy" id="4217"/>
    <lineage>
        <taxon>Eukaryota</taxon>
        <taxon>Viridiplantae</taxon>
        <taxon>Streptophyta</taxon>
        <taxon>Embryophyta</taxon>
        <taxon>Tracheophyta</taxon>
        <taxon>Spermatophyta</taxon>
        <taxon>Magnoliopsida</taxon>
        <taxon>eudicotyledons</taxon>
        <taxon>Gunneridae</taxon>
        <taxon>Pentapetalae</taxon>
        <taxon>asterids</taxon>
        <taxon>campanulids</taxon>
        <taxon>Asterales</taxon>
        <taxon>Asteraceae</taxon>
        <taxon>Carduoideae</taxon>
        <taxon>Cardueae</taxon>
        <taxon>Arctiinae</taxon>
        <taxon>Arctium</taxon>
    </lineage>
</organism>
<evidence type="ECO:0000313" key="2">
    <source>
        <dbReference type="Proteomes" id="UP001055879"/>
    </source>
</evidence>
<reference evidence="1 2" key="2">
    <citation type="journal article" date="2022" name="Mol. Ecol. Resour.">
        <title>The genomes of chicory, endive, great burdock and yacon provide insights into Asteraceae paleo-polyploidization history and plant inulin production.</title>
        <authorList>
            <person name="Fan W."/>
            <person name="Wang S."/>
            <person name="Wang H."/>
            <person name="Wang A."/>
            <person name="Jiang F."/>
            <person name="Liu H."/>
            <person name="Zhao H."/>
            <person name="Xu D."/>
            <person name="Zhang Y."/>
        </authorList>
    </citation>
    <scope>NUCLEOTIDE SEQUENCE [LARGE SCALE GENOMIC DNA]</scope>
    <source>
        <strain evidence="2">cv. Niubang</strain>
    </source>
</reference>
<gene>
    <name evidence="1" type="ORF">L6452_20356</name>
</gene>
<keyword evidence="2" id="KW-1185">Reference proteome</keyword>
<dbReference type="EMBL" id="CM042052">
    <property type="protein sequence ID" value="KAI3719457.1"/>
    <property type="molecule type" value="Genomic_DNA"/>
</dbReference>